<proteinExistence type="predicted"/>
<organism evidence="1">
    <name type="scientific">marine sediment metagenome</name>
    <dbReference type="NCBI Taxonomy" id="412755"/>
    <lineage>
        <taxon>unclassified sequences</taxon>
        <taxon>metagenomes</taxon>
        <taxon>ecological metagenomes</taxon>
    </lineage>
</organism>
<dbReference type="SUPFAM" id="SSF81383">
    <property type="entry name" value="F-box domain"/>
    <property type="match status" value="1"/>
</dbReference>
<feature type="non-terminal residue" evidence="1">
    <location>
        <position position="79"/>
    </location>
</feature>
<dbReference type="EMBL" id="BARU01022329">
    <property type="protein sequence ID" value="GAH55578.1"/>
    <property type="molecule type" value="Genomic_DNA"/>
</dbReference>
<gene>
    <name evidence="1" type="ORF">S03H2_36399</name>
</gene>
<name>X1IDC8_9ZZZZ</name>
<dbReference type="InterPro" id="IPR036047">
    <property type="entry name" value="F-box-like_dom_sf"/>
</dbReference>
<sequence length="79" mass="9663">MQFIGNKDVDYNIMMDLDDESLFNFCQTNQHIKSLCDNDDFWFRRTLNRYGKDVSKPYNKTWRDHYKFLSSHYHATSRV</sequence>
<evidence type="ECO:0008006" key="2">
    <source>
        <dbReference type="Google" id="ProtNLM"/>
    </source>
</evidence>
<accession>X1IDC8</accession>
<evidence type="ECO:0000313" key="1">
    <source>
        <dbReference type="EMBL" id="GAH55578.1"/>
    </source>
</evidence>
<reference evidence="1" key="1">
    <citation type="journal article" date="2014" name="Front. Microbiol.">
        <title>High frequency of phylogenetically diverse reductive dehalogenase-homologous genes in deep subseafloor sedimentary metagenomes.</title>
        <authorList>
            <person name="Kawai M."/>
            <person name="Futagami T."/>
            <person name="Toyoda A."/>
            <person name="Takaki Y."/>
            <person name="Nishi S."/>
            <person name="Hori S."/>
            <person name="Arai W."/>
            <person name="Tsubouchi T."/>
            <person name="Morono Y."/>
            <person name="Uchiyama I."/>
            <person name="Ito T."/>
            <person name="Fujiyama A."/>
            <person name="Inagaki F."/>
            <person name="Takami H."/>
        </authorList>
    </citation>
    <scope>NUCLEOTIDE SEQUENCE</scope>
    <source>
        <strain evidence="1">Expedition CK06-06</strain>
    </source>
</reference>
<comment type="caution">
    <text evidence="1">The sequence shown here is derived from an EMBL/GenBank/DDBJ whole genome shotgun (WGS) entry which is preliminary data.</text>
</comment>
<protein>
    <recommendedName>
        <fullName evidence="2">F-box domain-containing protein</fullName>
    </recommendedName>
</protein>
<dbReference type="AlphaFoldDB" id="X1IDC8"/>